<dbReference type="PANTHER" id="PTHR46342:SF1">
    <property type="entry name" value="ALPHA-CATULIN"/>
    <property type="match status" value="1"/>
</dbReference>
<dbReference type="InterPro" id="IPR030045">
    <property type="entry name" value="CTNNAL1"/>
</dbReference>
<dbReference type="PRINTS" id="PR00805">
    <property type="entry name" value="ALPHACATENIN"/>
</dbReference>
<protein>
    <submittedName>
        <fullName evidence="5">Alpha-catulin</fullName>
    </submittedName>
</protein>
<dbReference type="Pfam" id="PF01044">
    <property type="entry name" value="Vinculin"/>
    <property type="match status" value="2"/>
</dbReference>
<dbReference type="InterPro" id="IPR006077">
    <property type="entry name" value="Vinculin/catenin"/>
</dbReference>
<evidence type="ECO:0000256" key="1">
    <source>
        <dbReference type="ARBA" id="ARBA00004496"/>
    </source>
</evidence>
<comment type="caution">
    <text evidence="5">The sequence shown here is derived from an EMBL/GenBank/DDBJ whole genome shotgun (WGS) entry which is preliminary data.</text>
</comment>
<sequence length="780" mass="88161">MSFEVWSELDRKMARQATKFDPRTLEIKTKSIERTLVPLVSQITTLVNHREKYYGKIKSEKTLKAIMKVGFCVQAAVERFVTVGESIADEHVEIQPEMYDACQEARSAGAAIASLSSKTISDFNNGSVVDRNFLVRATRQLLSSVTRVLLLADRVLVKQIICAEDKVVYTLSRLESTNNFTEFVKLFTQFGGEMVDLAHKTGDRQQDLKGEKRRAQMQMGRSILEKYTMLLLTSSKTTLRHPECDSARQVRNCVFRQIRSALQLIALCVCEGVYPYDPARYCASVRPEEEPFDIGLQLTADIAIKQFLDTLEMVRLTGNVGLGVQERIFGALNALCEMTQDFTDSAYTHHHHREQIIDFLGEIRTQLSNILQPEMGENGPIRPDDVDSLVVRISKVCKDLRKQLQLVALDQATDVFRSDEDEVITSSIKACSVSGDVDGVEQFIERFRDHANHMEEVCRLLHHISLTESLHVRTGHSERNLRALAPLTILSGRTFCLHPSSRIARENLQVFCETWSLAINELARLAKEVDVACHGRQVAEKQSYMSLPKPGKHGSTAKPVLKATVLDTEEQQKIAKLGLEMKLLTSEVDAEAEKWDEYAENDIVKRAKSMSSMAYNMYLFTRGDGPLKTTHDLFTQAEFFAEEANKMYRNVREFCYEVPGSAEKNELLQTLERIPTHCQQLQVLVKSPTVGKLATFNKVDSVIQETKNLMNEIAKLVTSCFVCATKFEIEFRSGAISSSRLLLSDGTDYDTHRSGDSSPWRRTPSVRRSRSQPRVTDQSS</sequence>
<dbReference type="PANTHER" id="PTHR46342">
    <property type="entry name" value="ALPHA-CATULIN"/>
    <property type="match status" value="1"/>
</dbReference>
<evidence type="ECO:0000256" key="3">
    <source>
        <dbReference type="ARBA" id="ARBA00022490"/>
    </source>
</evidence>
<keyword evidence="6" id="KW-1185">Reference proteome</keyword>
<organism evidence="5 6">
    <name type="scientific">Trichinella spiralis</name>
    <name type="common">Trichina worm</name>
    <dbReference type="NCBI Taxonomy" id="6334"/>
    <lineage>
        <taxon>Eukaryota</taxon>
        <taxon>Metazoa</taxon>
        <taxon>Ecdysozoa</taxon>
        <taxon>Nematoda</taxon>
        <taxon>Enoplea</taxon>
        <taxon>Dorylaimia</taxon>
        <taxon>Trichinellida</taxon>
        <taxon>Trichinellidae</taxon>
        <taxon>Trichinella</taxon>
    </lineage>
</organism>
<feature type="region of interest" description="Disordered" evidence="4">
    <location>
        <begin position="747"/>
        <end position="780"/>
    </location>
</feature>
<evidence type="ECO:0000313" key="6">
    <source>
        <dbReference type="Proteomes" id="UP001558632"/>
    </source>
</evidence>
<keyword evidence="3" id="KW-0963">Cytoplasm</keyword>
<comment type="similarity">
    <text evidence="2">Belongs to the vinculin/alpha-catenin family.</text>
</comment>
<dbReference type="Gene3D" id="1.20.120.230">
    <property type="entry name" value="Alpha-catenin/vinculin-like"/>
    <property type="match status" value="4"/>
</dbReference>
<name>A0ABR3KC62_TRISP</name>
<evidence type="ECO:0000256" key="2">
    <source>
        <dbReference type="ARBA" id="ARBA00008376"/>
    </source>
</evidence>
<dbReference type="InterPro" id="IPR036723">
    <property type="entry name" value="Alpha-catenin/vinculin-like_sf"/>
</dbReference>
<accession>A0ABR3KC62</accession>
<gene>
    <name evidence="5" type="ORF">TSPI_00802</name>
</gene>
<dbReference type="EMBL" id="JBEUSY010000439">
    <property type="protein sequence ID" value="KAL1233017.1"/>
    <property type="molecule type" value="Genomic_DNA"/>
</dbReference>
<reference evidence="5 6" key="1">
    <citation type="submission" date="2024-07" db="EMBL/GenBank/DDBJ databases">
        <title>Enhanced genomic and transcriptomic resources for Trichinella pseudospiralis and T. spiralis underpin the discovery of pronounced molecular differences between stages and species.</title>
        <authorList>
            <person name="Pasi K.K."/>
            <person name="La Rosa G."/>
            <person name="Gomez-Morales M.A."/>
            <person name="Tosini F."/>
            <person name="Sumanam S."/>
            <person name="Young N.D."/>
            <person name="Chang B.C."/>
            <person name="Robin G.B."/>
        </authorList>
    </citation>
    <scope>NUCLEOTIDE SEQUENCE [LARGE SCALE GENOMIC DNA]</scope>
    <source>
        <strain evidence="5">ISS534</strain>
    </source>
</reference>
<dbReference type="Proteomes" id="UP001558632">
    <property type="component" value="Unassembled WGS sequence"/>
</dbReference>
<evidence type="ECO:0000313" key="5">
    <source>
        <dbReference type="EMBL" id="KAL1233017.1"/>
    </source>
</evidence>
<proteinExistence type="inferred from homology"/>
<evidence type="ECO:0000256" key="4">
    <source>
        <dbReference type="SAM" id="MobiDB-lite"/>
    </source>
</evidence>
<dbReference type="SUPFAM" id="SSF47220">
    <property type="entry name" value="alpha-catenin/vinculin-like"/>
    <property type="match status" value="3"/>
</dbReference>
<dbReference type="InterPro" id="IPR001033">
    <property type="entry name" value="Alpha_catenin"/>
</dbReference>
<comment type="subcellular location">
    <subcellularLocation>
        <location evidence="1">Cytoplasm</location>
    </subcellularLocation>
</comment>